<dbReference type="GO" id="GO:0003677">
    <property type="term" value="F:DNA binding"/>
    <property type="evidence" value="ECO:0007669"/>
    <property type="project" value="UniProtKB-KW"/>
</dbReference>
<dbReference type="SMART" id="SM01134">
    <property type="entry name" value="DeoRC"/>
    <property type="match status" value="1"/>
</dbReference>
<reference evidence="5 6" key="1">
    <citation type="submission" date="2016-10" db="EMBL/GenBank/DDBJ databases">
        <authorList>
            <person name="de Groot N.N."/>
        </authorList>
    </citation>
    <scope>NUCLEOTIDE SEQUENCE [LARGE SCALE GENOMIC DNA]</scope>
    <source>
        <strain evidence="5 6">CGMCC 1.5070</strain>
    </source>
</reference>
<dbReference type="PROSITE" id="PS00894">
    <property type="entry name" value="HTH_DEOR_1"/>
    <property type="match status" value="1"/>
</dbReference>
<dbReference type="SUPFAM" id="SSF46785">
    <property type="entry name" value="Winged helix' DNA-binding domain"/>
    <property type="match status" value="1"/>
</dbReference>
<dbReference type="InterPro" id="IPR037171">
    <property type="entry name" value="NagB/RpiA_transferase-like"/>
</dbReference>
<dbReference type="PROSITE" id="PS51000">
    <property type="entry name" value="HTH_DEOR_2"/>
    <property type="match status" value="1"/>
</dbReference>
<keyword evidence="3" id="KW-0804">Transcription</keyword>
<dbReference type="InterPro" id="IPR036390">
    <property type="entry name" value="WH_DNA-bd_sf"/>
</dbReference>
<evidence type="ECO:0000256" key="1">
    <source>
        <dbReference type="ARBA" id="ARBA00023015"/>
    </source>
</evidence>
<dbReference type="PANTHER" id="PTHR30363">
    <property type="entry name" value="HTH-TYPE TRANSCRIPTIONAL REGULATOR SRLR-RELATED"/>
    <property type="match status" value="1"/>
</dbReference>
<dbReference type="GO" id="GO:0003700">
    <property type="term" value="F:DNA-binding transcription factor activity"/>
    <property type="evidence" value="ECO:0007669"/>
    <property type="project" value="InterPro"/>
</dbReference>
<evidence type="ECO:0000313" key="5">
    <source>
        <dbReference type="EMBL" id="SEM76986.1"/>
    </source>
</evidence>
<dbReference type="InterPro" id="IPR050313">
    <property type="entry name" value="Carb_Metab_HTH_regulators"/>
</dbReference>
<evidence type="ECO:0000256" key="3">
    <source>
        <dbReference type="ARBA" id="ARBA00023163"/>
    </source>
</evidence>
<dbReference type="Gene3D" id="3.40.50.1360">
    <property type="match status" value="1"/>
</dbReference>
<dbReference type="STRING" id="474960.SAMN05216180_1674"/>
<dbReference type="RefSeq" id="WP_092753496.1">
    <property type="nucleotide sequence ID" value="NZ_FOCG01000001.1"/>
</dbReference>
<dbReference type="InterPro" id="IPR036388">
    <property type="entry name" value="WH-like_DNA-bd_sf"/>
</dbReference>
<dbReference type="InterPro" id="IPR001034">
    <property type="entry name" value="DeoR_HTH"/>
</dbReference>
<accession>A0A1H8B2L8</accession>
<dbReference type="PANTHER" id="PTHR30363:SF8">
    <property type="entry name" value="DEOXYRIBOSE OPERON REPRESSOR"/>
    <property type="match status" value="1"/>
</dbReference>
<dbReference type="Pfam" id="PF00455">
    <property type="entry name" value="DeoRC"/>
    <property type="match status" value="1"/>
</dbReference>
<keyword evidence="1" id="KW-0805">Transcription regulation</keyword>
<proteinExistence type="predicted"/>
<evidence type="ECO:0000313" key="6">
    <source>
        <dbReference type="Proteomes" id="UP000199158"/>
    </source>
</evidence>
<dbReference type="SUPFAM" id="SSF100950">
    <property type="entry name" value="NagB/RpiA/CoA transferase-like"/>
    <property type="match status" value="1"/>
</dbReference>
<dbReference type="SMART" id="SM00420">
    <property type="entry name" value="HTH_DEOR"/>
    <property type="match status" value="1"/>
</dbReference>
<dbReference type="Pfam" id="PF08220">
    <property type="entry name" value="HTH_DeoR"/>
    <property type="match status" value="1"/>
</dbReference>
<evidence type="ECO:0000256" key="2">
    <source>
        <dbReference type="ARBA" id="ARBA00023125"/>
    </source>
</evidence>
<evidence type="ECO:0000259" key="4">
    <source>
        <dbReference type="PROSITE" id="PS51000"/>
    </source>
</evidence>
<organism evidence="5 6">
    <name type="scientific">Hydrogenoanaerobacterium saccharovorans</name>
    <dbReference type="NCBI Taxonomy" id="474960"/>
    <lineage>
        <taxon>Bacteria</taxon>
        <taxon>Bacillati</taxon>
        <taxon>Bacillota</taxon>
        <taxon>Clostridia</taxon>
        <taxon>Eubacteriales</taxon>
        <taxon>Oscillospiraceae</taxon>
        <taxon>Hydrogenoanaerobacterium</taxon>
    </lineage>
</organism>
<dbReference type="InterPro" id="IPR018356">
    <property type="entry name" value="Tscrpt_reg_HTH_DeoR_CS"/>
</dbReference>
<feature type="domain" description="HTH deoR-type" evidence="4">
    <location>
        <begin position="4"/>
        <end position="59"/>
    </location>
</feature>
<dbReference type="InterPro" id="IPR014036">
    <property type="entry name" value="DeoR-like_C"/>
</dbReference>
<protein>
    <submittedName>
        <fullName evidence="5">Transcriptional regulator, DeoR family</fullName>
    </submittedName>
</protein>
<dbReference type="Gene3D" id="1.10.10.10">
    <property type="entry name" value="Winged helix-like DNA-binding domain superfamily/Winged helix DNA-binding domain"/>
    <property type="match status" value="1"/>
</dbReference>
<dbReference type="Proteomes" id="UP000199158">
    <property type="component" value="Unassembled WGS sequence"/>
</dbReference>
<name>A0A1H8B2L8_9FIRM</name>
<dbReference type="OrthoDB" id="9797223at2"/>
<keyword evidence="6" id="KW-1185">Reference proteome</keyword>
<sequence length="259" mass="29195">MNKKTQRMNMLVEILKVRNFVSIKELASMLGVSEMTIRRDLKILEQNRIAENIYGTTVYNPAHTVTKSDNEYNFFTELEKQDTQKDSIGKFAASLVEQGDIIIVDTGTTTERIVPHLPTNKDITVLCYNINVLMELRRNPGVKMMFAGGYYHSNTQMFESAEGISFIRSLRAQKVFVSAAGIHEGLGVTCIENYEVPTKRAILKSSLEKILVADSSKFDVVRSAYFCDLSQINTIVTDSGLSDEWKHRLTAMGITLHLV</sequence>
<keyword evidence="2" id="KW-0238">DNA-binding</keyword>
<dbReference type="AlphaFoldDB" id="A0A1H8B2L8"/>
<gene>
    <name evidence="5" type="ORF">SAMN05216180_1674</name>
</gene>
<dbReference type="EMBL" id="FOCG01000001">
    <property type="protein sequence ID" value="SEM76986.1"/>
    <property type="molecule type" value="Genomic_DNA"/>
</dbReference>